<dbReference type="SUPFAM" id="SSF48452">
    <property type="entry name" value="TPR-like"/>
    <property type="match status" value="1"/>
</dbReference>
<dbReference type="Proteomes" id="UP000245916">
    <property type="component" value="Unassembled WGS sequence"/>
</dbReference>
<dbReference type="InterPro" id="IPR011990">
    <property type="entry name" value="TPR-like_helical_dom_sf"/>
</dbReference>
<gene>
    <name evidence="5" type="ORF">DF286_12560</name>
</gene>
<evidence type="ECO:0000313" key="6">
    <source>
        <dbReference type="Proteomes" id="UP000245916"/>
    </source>
</evidence>
<dbReference type="PROSITE" id="PS50005">
    <property type="entry name" value="TPR"/>
    <property type="match status" value="2"/>
</dbReference>
<dbReference type="PANTHER" id="PTHR44858:SF1">
    <property type="entry name" value="UDP-N-ACETYLGLUCOSAMINE--PEPTIDE N-ACETYLGLUCOSAMINYLTRANSFERASE SPINDLY-RELATED"/>
    <property type="match status" value="1"/>
</dbReference>
<dbReference type="OrthoDB" id="7594766at2"/>
<dbReference type="SMART" id="SM00028">
    <property type="entry name" value="TPR"/>
    <property type="match status" value="3"/>
</dbReference>
<protein>
    <submittedName>
        <fullName evidence="5">Uncharacterized protein</fullName>
    </submittedName>
</protein>
<dbReference type="InterPro" id="IPR019734">
    <property type="entry name" value="TPR_rpt"/>
</dbReference>
<evidence type="ECO:0000256" key="3">
    <source>
        <dbReference type="PROSITE-ProRule" id="PRU00339"/>
    </source>
</evidence>
<name>A0A2U2J5J2_9SPHN</name>
<dbReference type="PANTHER" id="PTHR44858">
    <property type="entry name" value="TETRATRICOPEPTIDE REPEAT PROTEIN 6"/>
    <property type="match status" value="1"/>
</dbReference>
<dbReference type="Gene3D" id="1.25.40.10">
    <property type="entry name" value="Tetratricopeptide repeat domain"/>
    <property type="match status" value="1"/>
</dbReference>
<dbReference type="RefSeq" id="WP_109271752.1">
    <property type="nucleotide sequence ID" value="NZ_QFFF01000001.1"/>
</dbReference>
<keyword evidence="4" id="KW-0732">Signal</keyword>
<proteinExistence type="predicted"/>
<feature type="chain" id="PRO_5015446762" evidence="4">
    <location>
        <begin position="21"/>
        <end position="182"/>
    </location>
</feature>
<dbReference type="Pfam" id="PF13432">
    <property type="entry name" value="TPR_16"/>
    <property type="match status" value="1"/>
</dbReference>
<dbReference type="InterPro" id="IPR050498">
    <property type="entry name" value="Ycf3"/>
</dbReference>
<feature type="repeat" description="TPR" evidence="3">
    <location>
        <begin position="65"/>
        <end position="98"/>
    </location>
</feature>
<feature type="signal peptide" evidence="4">
    <location>
        <begin position="1"/>
        <end position="20"/>
    </location>
</feature>
<accession>A0A2U2J5J2</accession>
<comment type="caution">
    <text evidence="5">The sequence shown here is derived from an EMBL/GenBank/DDBJ whole genome shotgun (WGS) entry which is preliminary data.</text>
</comment>
<evidence type="ECO:0000256" key="2">
    <source>
        <dbReference type="ARBA" id="ARBA00022803"/>
    </source>
</evidence>
<evidence type="ECO:0000313" key="5">
    <source>
        <dbReference type="EMBL" id="PWG03613.1"/>
    </source>
</evidence>
<keyword evidence="6" id="KW-1185">Reference proteome</keyword>
<evidence type="ECO:0000256" key="4">
    <source>
        <dbReference type="SAM" id="SignalP"/>
    </source>
</evidence>
<evidence type="ECO:0000256" key="1">
    <source>
        <dbReference type="ARBA" id="ARBA00022737"/>
    </source>
</evidence>
<organism evidence="5 6">
    <name type="scientific">Allosphingosinicella humi</name>
    <dbReference type="NCBI Taxonomy" id="2068657"/>
    <lineage>
        <taxon>Bacteria</taxon>
        <taxon>Pseudomonadati</taxon>
        <taxon>Pseudomonadota</taxon>
        <taxon>Alphaproteobacteria</taxon>
        <taxon>Sphingomonadales</taxon>
        <taxon>Sphingomonadaceae</taxon>
        <taxon>Allosphingosinicella</taxon>
    </lineage>
</organism>
<keyword evidence="2 3" id="KW-0802">TPR repeat</keyword>
<dbReference type="EMBL" id="QFFF01000001">
    <property type="protein sequence ID" value="PWG03613.1"/>
    <property type="molecule type" value="Genomic_DNA"/>
</dbReference>
<feature type="repeat" description="TPR" evidence="3">
    <location>
        <begin position="134"/>
        <end position="167"/>
    </location>
</feature>
<keyword evidence="1" id="KW-0677">Repeat</keyword>
<dbReference type="AlphaFoldDB" id="A0A2U2J5J2"/>
<sequence length="182" mass="19595">MIGKFLSATALLVVAGPAVAAVTVVGESAAQSCYQAAASTVLLRDDIGVCDRALSEEALTPYEEVATLVNRGILKLRDGRTDSAITDFDAAIARDPNQAEAYLNKGVALSKKDGWANALPLFTLAIEKKTSKPALAYFGRGMAHEITGDVRSAYNDYKMASTLEPTWDRPLQELSRFIVKRN</sequence>
<reference evidence="5 6" key="1">
    <citation type="submission" date="2018-05" db="EMBL/GenBank/DDBJ databases">
        <title>Genome of Sphingosinicella humi QZX222.</title>
        <authorList>
            <person name="Qiao Z."/>
            <person name="Wang G."/>
        </authorList>
    </citation>
    <scope>NUCLEOTIDE SEQUENCE [LARGE SCALE GENOMIC DNA]</scope>
    <source>
        <strain evidence="5 6">QZX222</strain>
    </source>
</reference>